<dbReference type="SMART" id="SM00849">
    <property type="entry name" value="Lactamase_B"/>
    <property type="match status" value="1"/>
</dbReference>
<dbReference type="SUPFAM" id="SSF55718">
    <property type="entry name" value="SCP-like"/>
    <property type="match status" value="1"/>
</dbReference>
<dbReference type="PANTHER" id="PTHR43223">
    <property type="entry name" value="ALKYL/ARYL-SULFATASE"/>
    <property type="match status" value="1"/>
</dbReference>
<organism evidence="7 8">
    <name type="scientific">Sediminitomix flava</name>
    <dbReference type="NCBI Taxonomy" id="379075"/>
    <lineage>
        <taxon>Bacteria</taxon>
        <taxon>Pseudomonadati</taxon>
        <taxon>Bacteroidota</taxon>
        <taxon>Cytophagia</taxon>
        <taxon>Cytophagales</taxon>
        <taxon>Flammeovirgaceae</taxon>
        <taxon>Sediminitomix</taxon>
    </lineage>
</organism>
<dbReference type="SUPFAM" id="SSF56281">
    <property type="entry name" value="Metallo-hydrolase/oxidoreductase"/>
    <property type="match status" value="1"/>
</dbReference>
<name>A0A315Z8D8_SEDFL</name>
<evidence type="ECO:0000256" key="2">
    <source>
        <dbReference type="ARBA" id="ARBA00022801"/>
    </source>
</evidence>
<keyword evidence="2 7" id="KW-0378">Hydrolase</keyword>
<dbReference type="Pfam" id="PF14864">
    <property type="entry name" value="Alkyl_sulf_C"/>
    <property type="match status" value="1"/>
</dbReference>
<dbReference type="OrthoDB" id="9769598at2"/>
<dbReference type="PANTHER" id="PTHR43223:SF2">
    <property type="entry name" value="METALLO-BETA-LACTAMASE DOMAIN-CONTAINING PROTEIN"/>
    <property type="match status" value="1"/>
</dbReference>
<dbReference type="InterPro" id="IPR052195">
    <property type="entry name" value="Bact_Alkyl/Aryl-Sulfatase"/>
</dbReference>
<dbReference type="Pfam" id="PF14863">
    <property type="entry name" value="Alkyl_sulf_dimr"/>
    <property type="match status" value="1"/>
</dbReference>
<evidence type="ECO:0000313" key="8">
    <source>
        <dbReference type="Proteomes" id="UP000245535"/>
    </source>
</evidence>
<dbReference type="GO" id="GO:0046983">
    <property type="term" value="F:protein dimerization activity"/>
    <property type="evidence" value="ECO:0007669"/>
    <property type="project" value="InterPro"/>
</dbReference>
<dbReference type="GO" id="GO:0016787">
    <property type="term" value="F:hydrolase activity"/>
    <property type="evidence" value="ECO:0007669"/>
    <property type="project" value="UniProtKB-KW"/>
</dbReference>
<reference evidence="7 8" key="1">
    <citation type="submission" date="2018-03" db="EMBL/GenBank/DDBJ databases">
        <title>Genomic Encyclopedia of Archaeal and Bacterial Type Strains, Phase II (KMG-II): from individual species to whole genera.</title>
        <authorList>
            <person name="Goeker M."/>
        </authorList>
    </citation>
    <scope>NUCLEOTIDE SEQUENCE [LARGE SCALE GENOMIC DNA]</scope>
    <source>
        <strain evidence="7 8">DSM 28229</strain>
    </source>
</reference>
<feature type="chain" id="PRO_5016277291" evidence="5">
    <location>
        <begin position="26"/>
        <end position="599"/>
    </location>
</feature>
<keyword evidence="8" id="KW-1185">Reference proteome</keyword>
<dbReference type="InterPro" id="IPR029228">
    <property type="entry name" value="Alkyl_sulf_dimr"/>
</dbReference>
<evidence type="ECO:0000256" key="1">
    <source>
        <dbReference type="ARBA" id="ARBA00022723"/>
    </source>
</evidence>
<keyword evidence="3" id="KW-0862">Zinc</keyword>
<comment type="similarity">
    <text evidence="4">Belongs to the metallo-beta-lactamase superfamily. Type III sulfatase family.</text>
</comment>
<dbReference type="Proteomes" id="UP000245535">
    <property type="component" value="Unassembled WGS sequence"/>
</dbReference>
<feature type="domain" description="Metallo-beta-lactamase" evidence="6">
    <location>
        <begin position="88"/>
        <end position="300"/>
    </location>
</feature>
<keyword evidence="1" id="KW-0479">Metal-binding</keyword>
<evidence type="ECO:0000256" key="4">
    <source>
        <dbReference type="ARBA" id="ARBA00033751"/>
    </source>
</evidence>
<dbReference type="AlphaFoldDB" id="A0A315Z8D8"/>
<sequence>MKSTRRNVLAATVLSAFVFMNNVNAQDKEGKFKDPSLNYAMGIDVEYGVGANGGKAHKQVFSELDEVFYQKKETIEIAKDFYVITGVGLNASFIVAPEGVIVYDAGENSEDGIRYKEEIRKVTDKPIKAVIYSHSHYVHGAKYITEGEEDVMIIGHPKVNYNMANSGGTGGNFPELQPLQWGRLIQQVQMYLPKEGEDSAVGFSLNYEPGGFQPVTKEVENGEMMNIAGLDLQFFTKGGSDTDDCLTLWVPSRNIAFTNNFAPMMPNLYTPRGADYRDPAFWVESIDVLEELSPEILINVNARAVVGKEEIAKRLSAYGDFLRLVMDQTLRGMLQGKGPEELRDFVKLPEHMLNTPELSQNYGTLTWYPPYIANIAMGWWNGDASTMLTLPPKARAERLIPALGGYDKVVELAKEAQENKELLWSMELINHLLVLDENNQDLLKWKGELMIETGYSQTSSIARGFLLSQGRGLTGVGPMPKNIAPQPFEIDKDANKFIDALRVRINPEATENCDHVIAIEITDSNQQLAGFHVRKGVCQYIDNINEYKNAVQTTLKMDKETFLAFFTNPQSIEGLIEGNKIQIVGEQTAVSLFNNFDAI</sequence>
<dbReference type="Gene3D" id="3.30.1050.10">
    <property type="entry name" value="SCP2 sterol-binding domain"/>
    <property type="match status" value="1"/>
</dbReference>
<dbReference type="EMBL" id="QGDO01000003">
    <property type="protein sequence ID" value="PWJ41761.1"/>
    <property type="molecule type" value="Genomic_DNA"/>
</dbReference>
<evidence type="ECO:0000259" key="6">
    <source>
        <dbReference type="SMART" id="SM00849"/>
    </source>
</evidence>
<dbReference type="RefSeq" id="WP_109618062.1">
    <property type="nucleotide sequence ID" value="NZ_QGDO01000003.1"/>
</dbReference>
<dbReference type="InterPro" id="IPR036527">
    <property type="entry name" value="SCP2_sterol-bd_dom_sf"/>
</dbReference>
<feature type="signal peptide" evidence="5">
    <location>
        <begin position="1"/>
        <end position="25"/>
    </location>
</feature>
<comment type="caution">
    <text evidence="7">The sequence shown here is derived from an EMBL/GenBank/DDBJ whole genome shotgun (WGS) entry which is preliminary data.</text>
</comment>
<dbReference type="GO" id="GO:0046872">
    <property type="term" value="F:metal ion binding"/>
    <property type="evidence" value="ECO:0007669"/>
    <property type="project" value="UniProtKB-KW"/>
</dbReference>
<dbReference type="Pfam" id="PF00753">
    <property type="entry name" value="Lactamase_B"/>
    <property type="match status" value="1"/>
</dbReference>
<dbReference type="InterPro" id="IPR036866">
    <property type="entry name" value="RibonucZ/Hydroxyglut_hydro"/>
</dbReference>
<dbReference type="InterPro" id="IPR038536">
    <property type="entry name" value="Alkyl/aryl-sulf_dimr_sf"/>
</dbReference>
<proteinExistence type="inferred from homology"/>
<evidence type="ECO:0000313" key="7">
    <source>
        <dbReference type="EMBL" id="PWJ41761.1"/>
    </source>
</evidence>
<dbReference type="InterPro" id="IPR029229">
    <property type="entry name" value="Alkyl_sulf_C"/>
</dbReference>
<protein>
    <submittedName>
        <fullName evidence="7">Alkyl sulfatase BDS1-like metallo-beta-lactamase superfamily hydrolase</fullName>
    </submittedName>
</protein>
<dbReference type="Gene3D" id="1.25.40.880">
    <property type="entry name" value="Alkyl sulfatase, dimerisation domain"/>
    <property type="match status" value="1"/>
</dbReference>
<keyword evidence="5" id="KW-0732">Signal</keyword>
<evidence type="ECO:0000256" key="3">
    <source>
        <dbReference type="ARBA" id="ARBA00022833"/>
    </source>
</evidence>
<dbReference type="Gene3D" id="3.60.15.30">
    <property type="entry name" value="Metallo-beta-lactamase domain"/>
    <property type="match status" value="1"/>
</dbReference>
<gene>
    <name evidence="7" type="ORF">BC781_10311</name>
</gene>
<accession>A0A315Z8D8</accession>
<evidence type="ECO:0000256" key="5">
    <source>
        <dbReference type="SAM" id="SignalP"/>
    </source>
</evidence>
<dbReference type="InterPro" id="IPR001279">
    <property type="entry name" value="Metallo-B-lactamas"/>
</dbReference>